<gene>
    <name evidence="8" type="ORF">DFQ12_1810</name>
</gene>
<comment type="similarity">
    <text evidence="2">Belongs to the glycosyl hydrolase 29 family.</text>
</comment>
<dbReference type="GO" id="GO:0006004">
    <property type="term" value="P:fucose metabolic process"/>
    <property type="evidence" value="ECO:0007669"/>
    <property type="project" value="InterPro"/>
</dbReference>
<organism evidence="8 9">
    <name type="scientific">Sphingobacterium detergens</name>
    <dbReference type="NCBI Taxonomy" id="1145106"/>
    <lineage>
        <taxon>Bacteria</taxon>
        <taxon>Pseudomonadati</taxon>
        <taxon>Bacteroidota</taxon>
        <taxon>Sphingobacteriia</taxon>
        <taxon>Sphingobacteriales</taxon>
        <taxon>Sphingobacteriaceae</taxon>
        <taxon>Sphingobacterium</taxon>
    </lineage>
</organism>
<dbReference type="EMBL" id="RAPY01000001">
    <property type="protein sequence ID" value="RKE56936.1"/>
    <property type="molecule type" value="Genomic_DNA"/>
</dbReference>
<dbReference type="Pfam" id="PF01120">
    <property type="entry name" value="Alpha_L_fucos"/>
    <property type="match status" value="1"/>
</dbReference>
<keyword evidence="5" id="KW-0378">Hydrolase</keyword>
<dbReference type="AlphaFoldDB" id="A0A420BK31"/>
<dbReference type="InterPro" id="IPR016286">
    <property type="entry name" value="FUC_metazoa-typ"/>
</dbReference>
<protein>
    <recommendedName>
        <fullName evidence="3">alpha-L-fucosidase</fullName>
        <ecNumber evidence="3">3.2.1.51</ecNumber>
    </recommendedName>
</protein>
<dbReference type="Gene3D" id="3.20.20.80">
    <property type="entry name" value="Glycosidases"/>
    <property type="match status" value="1"/>
</dbReference>
<evidence type="ECO:0000313" key="8">
    <source>
        <dbReference type="EMBL" id="RKE56936.1"/>
    </source>
</evidence>
<dbReference type="InterPro" id="IPR017853">
    <property type="entry name" value="GH"/>
</dbReference>
<dbReference type="PRINTS" id="PR00741">
    <property type="entry name" value="GLHYDRLASE29"/>
</dbReference>
<reference evidence="8 9" key="1">
    <citation type="submission" date="2018-09" db="EMBL/GenBank/DDBJ databases">
        <title>Genomic Encyclopedia of Type Strains, Phase III (KMG-III): the genomes of soil and plant-associated and newly described type strains.</title>
        <authorList>
            <person name="Whitman W."/>
        </authorList>
    </citation>
    <scope>NUCLEOTIDE SEQUENCE [LARGE SCALE GENOMIC DNA]</scope>
    <source>
        <strain evidence="8 9">CECT 7938</strain>
    </source>
</reference>
<sequence length="588" mass="66100">MSFKNIVLGAVISALCTQEVLAQRMEEMWDGAGGKGVVSQNRGKLFREGKYALFIHWGIYSQLANKWQGKTFYGIGEWLMNKSMANISPAEYKLAASSFHPDHFDAKAIVQLAKDAGMRYIVITSKHHDGFSMFHSKVNPFNIVDATDFKRDPMIELAQACKEGGIGFGFYYSQNQDWTYPGGNGGPKVDAQGKAKSFDDYFWEKCYPEVQQITTGYGPIELVWFDTPGGMDKKYAQKLVELVHKNQPGAYVSGRVGHGLGDYSTLGDMEVPRENVDGIWETVDVTNDSWGYAWYDNNWKSSQEILQRTLSTVARGGTYMLNVGPKPDGSIPDQAGLALRNAGAWIKRYPETVYGAQASPWKHALPWGDATVQGDRISLLVYHWPADGTLYVPGLTKGVQSIKLRGSKDQEKLNYTLEKDWLKIDIPKIAPEKMVSVIEVKLNGTPQVEKMLGVDPALETVIPVDFGEVEGCNKEGKSWMEKFGEWKHVVQVSKWTGKSKFSYEIAVKKPGYYQVDMNYAGEGRMVWRIENSAGEVVQNQQESAHVYNWYPWGWMKFEKAGRYKITVSLIEGNGDKASLTALRFKYVE</sequence>
<comment type="caution">
    <text evidence="8">The sequence shown here is derived from an EMBL/GenBank/DDBJ whole genome shotgun (WGS) entry which is preliminary data.</text>
</comment>
<dbReference type="PANTHER" id="PTHR10030">
    <property type="entry name" value="ALPHA-L-FUCOSIDASE"/>
    <property type="match status" value="1"/>
</dbReference>
<proteinExistence type="inferred from homology"/>
<dbReference type="GO" id="GO:0004560">
    <property type="term" value="F:alpha-L-fucosidase activity"/>
    <property type="evidence" value="ECO:0007669"/>
    <property type="project" value="InterPro"/>
</dbReference>
<evidence type="ECO:0000256" key="6">
    <source>
        <dbReference type="ARBA" id="ARBA00023295"/>
    </source>
</evidence>
<evidence type="ECO:0000256" key="3">
    <source>
        <dbReference type="ARBA" id="ARBA00012662"/>
    </source>
</evidence>
<dbReference type="GO" id="GO:0016139">
    <property type="term" value="P:glycoside catabolic process"/>
    <property type="evidence" value="ECO:0007669"/>
    <property type="project" value="TreeGrafter"/>
</dbReference>
<keyword evidence="9" id="KW-1185">Reference proteome</keyword>
<dbReference type="SMART" id="SM00812">
    <property type="entry name" value="Alpha_L_fucos"/>
    <property type="match status" value="1"/>
</dbReference>
<dbReference type="InterPro" id="IPR000933">
    <property type="entry name" value="Glyco_hydro_29"/>
</dbReference>
<accession>A0A420BK31</accession>
<dbReference type="Proteomes" id="UP000286246">
    <property type="component" value="Unassembled WGS sequence"/>
</dbReference>
<dbReference type="RefSeq" id="WP_208642473.1">
    <property type="nucleotide sequence ID" value="NZ_RAPY01000001.1"/>
</dbReference>
<dbReference type="InterPro" id="IPR057739">
    <property type="entry name" value="Glyco_hydro_29_N"/>
</dbReference>
<feature type="domain" description="Glycoside hydrolase family 29 N-terminal" evidence="7">
    <location>
        <begin position="40"/>
        <end position="350"/>
    </location>
</feature>
<comment type="function">
    <text evidence="1">Alpha-L-fucosidase is responsible for hydrolyzing the alpha-1,6-linked fucose joined to the reducing-end N-acetylglucosamine of the carbohydrate moieties of glycoproteins.</text>
</comment>
<evidence type="ECO:0000256" key="5">
    <source>
        <dbReference type="ARBA" id="ARBA00022801"/>
    </source>
</evidence>
<evidence type="ECO:0000256" key="1">
    <source>
        <dbReference type="ARBA" id="ARBA00004071"/>
    </source>
</evidence>
<keyword evidence="6" id="KW-0326">Glycosidase</keyword>
<dbReference type="PANTHER" id="PTHR10030:SF37">
    <property type="entry name" value="ALPHA-L-FUCOSIDASE-RELATED"/>
    <property type="match status" value="1"/>
</dbReference>
<evidence type="ECO:0000259" key="7">
    <source>
        <dbReference type="Pfam" id="PF01120"/>
    </source>
</evidence>
<evidence type="ECO:0000256" key="4">
    <source>
        <dbReference type="ARBA" id="ARBA00022729"/>
    </source>
</evidence>
<dbReference type="EC" id="3.2.1.51" evidence="3"/>
<keyword evidence="4" id="KW-0732">Signal</keyword>
<evidence type="ECO:0000313" key="9">
    <source>
        <dbReference type="Proteomes" id="UP000286246"/>
    </source>
</evidence>
<dbReference type="GO" id="GO:0005764">
    <property type="term" value="C:lysosome"/>
    <property type="evidence" value="ECO:0007669"/>
    <property type="project" value="TreeGrafter"/>
</dbReference>
<evidence type="ECO:0000256" key="2">
    <source>
        <dbReference type="ARBA" id="ARBA00007951"/>
    </source>
</evidence>
<dbReference type="SUPFAM" id="SSF51445">
    <property type="entry name" value="(Trans)glycosidases"/>
    <property type="match status" value="1"/>
</dbReference>
<name>A0A420BK31_SPHD1</name>